<evidence type="ECO:0000256" key="6">
    <source>
        <dbReference type="SAM" id="Phobius"/>
    </source>
</evidence>
<feature type="transmembrane region" description="Helical" evidence="6">
    <location>
        <begin position="46"/>
        <end position="64"/>
    </location>
</feature>
<keyword evidence="3 6" id="KW-0812">Transmembrane</keyword>
<name>A0ABV0JVR3_9CYAN</name>
<comment type="caution">
    <text evidence="7">The sequence shown here is derived from an EMBL/GenBank/DDBJ whole genome shotgun (WGS) entry which is preliminary data.</text>
</comment>
<protein>
    <submittedName>
        <fullName evidence="7">AI-2E family transporter</fullName>
    </submittedName>
</protein>
<comment type="similarity">
    <text evidence="2">Belongs to the autoinducer-2 exporter (AI-2E) (TC 2.A.86) family.</text>
</comment>
<feature type="transmembrane region" description="Helical" evidence="6">
    <location>
        <begin position="246"/>
        <end position="273"/>
    </location>
</feature>
<keyword evidence="4 6" id="KW-1133">Transmembrane helix</keyword>
<feature type="transmembrane region" description="Helical" evidence="6">
    <location>
        <begin position="218"/>
        <end position="240"/>
    </location>
</feature>
<evidence type="ECO:0000256" key="4">
    <source>
        <dbReference type="ARBA" id="ARBA00022989"/>
    </source>
</evidence>
<feature type="transmembrane region" description="Helical" evidence="6">
    <location>
        <begin position="312"/>
        <end position="341"/>
    </location>
</feature>
<accession>A0ABV0JVR3</accession>
<organism evidence="7 8">
    <name type="scientific">Funiculus sociatus GB2-A5</name>
    <dbReference type="NCBI Taxonomy" id="2933946"/>
    <lineage>
        <taxon>Bacteria</taxon>
        <taxon>Bacillati</taxon>
        <taxon>Cyanobacteriota</taxon>
        <taxon>Cyanophyceae</taxon>
        <taxon>Coleofasciculales</taxon>
        <taxon>Coleofasciculaceae</taxon>
        <taxon>Funiculus</taxon>
    </lineage>
</organism>
<dbReference type="EMBL" id="JAMPKK010000071">
    <property type="protein sequence ID" value="MEP0867458.1"/>
    <property type="molecule type" value="Genomic_DNA"/>
</dbReference>
<comment type="subcellular location">
    <subcellularLocation>
        <location evidence="1">Membrane</location>
        <topology evidence="1">Multi-pass membrane protein</topology>
    </subcellularLocation>
</comment>
<proteinExistence type="inferred from homology"/>
<reference evidence="7 8" key="1">
    <citation type="submission" date="2022-04" db="EMBL/GenBank/DDBJ databases">
        <title>Positive selection, recombination, and allopatry shape intraspecific diversity of widespread and dominant cyanobacteria.</title>
        <authorList>
            <person name="Wei J."/>
            <person name="Shu W."/>
            <person name="Hu C."/>
        </authorList>
    </citation>
    <scope>NUCLEOTIDE SEQUENCE [LARGE SCALE GENOMIC DNA]</scope>
    <source>
        <strain evidence="7 8">GB2-A5</strain>
    </source>
</reference>
<dbReference type="PANTHER" id="PTHR21716:SF66">
    <property type="entry name" value="TRANSPORT PROTEIN SLL0063-RELATED"/>
    <property type="match status" value="1"/>
</dbReference>
<keyword evidence="5 6" id="KW-0472">Membrane</keyword>
<feature type="transmembrane region" description="Helical" evidence="6">
    <location>
        <begin position="20"/>
        <end position="40"/>
    </location>
</feature>
<dbReference type="Proteomes" id="UP001442494">
    <property type="component" value="Unassembled WGS sequence"/>
</dbReference>
<evidence type="ECO:0000256" key="2">
    <source>
        <dbReference type="ARBA" id="ARBA00009773"/>
    </source>
</evidence>
<evidence type="ECO:0000256" key="1">
    <source>
        <dbReference type="ARBA" id="ARBA00004141"/>
    </source>
</evidence>
<dbReference type="InterPro" id="IPR002549">
    <property type="entry name" value="AI-2E-like"/>
</dbReference>
<dbReference type="Pfam" id="PF01594">
    <property type="entry name" value="AI-2E_transport"/>
    <property type="match status" value="1"/>
</dbReference>
<gene>
    <name evidence="7" type="ORF">NDI37_23695</name>
</gene>
<sequence length="383" mass="41551">MTKVPKVTMMQSQNKFPRWVVLGLAFPLAVLNGWLLLLVLKYLQPLVSVLVAALLLAFVLDYPIQFLQKRGVKRNTAVVVVSLLAAVILVGLGITLVPLILQQLNELANILPSWIDSGRQQLQTFQNWALEQQLPINLSGLVTQLTDRLSNQLQSITGRVVNFAFDTIGSVFNVLLTVVLTFYLILNGERLWDGVFKWFPPSFGVQVRQSLREDFHNYFIGQVTLATIVGSALTLAFVALKVPLGLLFGIIIGFFALFPFGTGIGIAIVSLLVALQNFWLGVEVLAVAFAIDQINANFVAPRILGNLTGLNPVWVVISLLLGGKLGGLLGVLTAVPLASFIKSTADNLRDAKFDNLDAIESESTSLNTPPVIAPKSLAGEAGN</sequence>
<dbReference type="PANTHER" id="PTHR21716">
    <property type="entry name" value="TRANSMEMBRANE PROTEIN"/>
    <property type="match status" value="1"/>
</dbReference>
<feature type="transmembrane region" description="Helical" evidence="6">
    <location>
        <begin position="280"/>
        <end position="300"/>
    </location>
</feature>
<feature type="transmembrane region" description="Helical" evidence="6">
    <location>
        <begin position="163"/>
        <end position="186"/>
    </location>
</feature>
<evidence type="ECO:0000313" key="7">
    <source>
        <dbReference type="EMBL" id="MEP0867458.1"/>
    </source>
</evidence>
<evidence type="ECO:0000256" key="5">
    <source>
        <dbReference type="ARBA" id="ARBA00023136"/>
    </source>
</evidence>
<feature type="transmembrane region" description="Helical" evidence="6">
    <location>
        <begin position="76"/>
        <end position="101"/>
    </location>
</feature>
<keyword evidence="8" id="KW-1185">Reference proteome</keyword>
<evidence type="ECO:0000313" key="8">
    <source>
        <dbReference type="Proteomes" id="UP001442494"/>
    </source>
</evidence>
<evidence type="ECO:0000256" key="3">
    <source>
        <dbReference type="ARBA" id="ARBA00022692"/>
    </source>
</evidence>